<evidence type="ECO:0000256" key="1">
    <source>
        <dbReference type="SAM" id="MobiDB-lite"/>
    </source>
</evidence>
<evidence type="ECO:0000313" key="2">
    <source>
        <dbReference type="EMBL" id="KAK2081036.1"/>
    </source>
</evidence>
<name>A0ABQ9T8L1_SAGOE</name>
<feature type="non-terminal residue" evidence="2">
    <location>
        <position position="75"/>
    </location>
</feature>
<evidence type="ECO:0000313" key="3">
    <source>
        <dbReference type="Proteomes" id="UP001266305"/>
    </source>
</evidence>
<accession>A0ABQ9T8L1</accession>
<proteinExistence type="predicted"/>
<sequence length="75" mass="8053">MATVDASEGHAGSALLCLYTLPGSAVPMWPWGGDHRNNVLSFIRCNCEIPPCPKEHQWGKGTQDRCGSASKLLQG</sequence>
<dbReference type="Proteomes" id="UP001266305">
    <property type="component" value="Unassembled WGS sequence"/>
</dbReference>
<gene>
    <name evidence="2" type="ORF">P7K49_040151</name>
</gene>
<feature type="region of interest" description="Disordered" evidence="1">
    <location>
        <begin position="56"/>
        <end position="75"/>
    </location>
</feature>
<comment type="caution">
    <text evidence="2">The sequence shown here is derived from an EMBL/GenBank/DDBJ whole genome shotgun (WGS) entry which is preliminary data.</text>
</comment>
<keyword evidence="3" id="KW-1185">Reference proteome</keyword>
<dbReference type="EMBL" id="JASSZA010000411">
    <property type="protein sequence ID" value="KAK2081036.1"/>
    <property type="molecule type" value="Genomic_DNA"/>
</dbReference>
<protein>
    <submittedName>
        <fullName evidence="2">Uncharacterized protein</fullName>
    </submittedName>
</protein>
<organism evidence="2 3">
    <name type="scientific">Saguinus oedipus</name>
    <name type="common">Cotton-top tamarin</name>
    <name type="synonym">Oedipomidas oedipus</name>
    <dbReference type="NCBI Taxonomy" id="9490"/>
    <lineage>
        <taxon>Eukaryota</taxon>
        <taxon>Metazoa</taxon>
        <taxon>Chordata</taxon>
        <taxon>Craniata</taxon>
        <taxon>Vertebrata</taxon>
        <taxon>Euteleostomi</taxon>
        <taxon>Mammalia</taxon>
        <taxon>Eutheria</taxon>
        <taxon>Euarchontoglires</taxon>
        <taxon>Primates</taxon>
        <taxon>Haplorrhini</taxon>
        <taxon>Platyrrhini</taxon>
        <taxon>Cebidae</taxon>
        <taxon>Callitrichinae</taxon>
        <taxon>Saguinus</taxon>
    </lineage>
</organism>
<reference evidence="2 3" key="1">
    <citation type="submission" date="2023-05" db="EMBL/GenBank/DDBJ databases">
        <title>B98-5 Cell Line De Novo Hybrid Assembly: An Optical Mapping Approach.</title>
        <authorList>
            <person name="Kananen K."/>
            <person name="Auerbach J.A."/>
            <person name="Kautto E."/>
            <person name="Blachly J.S."/>
        </authorList>
    </citation>
    <scope>NUCLEOTIDE SEQUENCE [LARGE SCALE GENOMIC DNA]</scope>
    <source>
        <strain evidence="2">B95-8</strain>
        <tissue evidence="2">Cell line</tissue>
    </source>
</reference>